<dbReference type="Proteomes" id="UP000095282">
    <property type="component" value="Unplaced"/>
</dbReference>
<dbReference type="eggNOG" id="ENOG502TKB8">
    <property type="taxonomic scope" value="Eukaryota"/>
</dbReference>
<feature type="region of interest" description="Disordered" evidence="1">
    <location>
        <begin position="233"/>
        <end position="252"/>
    </location>
</feature>
<reference evidence="3" key="1">
    <citation type="submission" date="2016-11" db="UniProtKB">
        <authorList>
            <consortium name="WormBaseParasite"/>
        </authorList>
    </citation>
    <scope>IDENTIFICATION</scope>
</reference>
<feature type="region of interest" description="Disordered" evidence="1">
    <location>
        <begin position="149"/>
        <end position="177"/>
    </location>
</feature>
<proteinExistence type="predicted"/>
<evidence type="ECO:0000313" key="2">
    <source>
        <dbReference type="Proteomes" id="UP000095282"/>
    </source>
</evidence>
<organism evidence="2 3">
    <name type="scientific">Caenorhabditis tropicalis</name>
    <dbReference type="NCBI Taxonomy" id="1561998"/>
    <lineage>
        <taxon>Eukaryota</taxon>
        <taxon>Metazoa</taxon>
        <taxon>Ecdysozoa</taxon>
        <taxon>Nematoda</taxon>
        <taxon>Chromadorea</taxon>
        <taxon>Rhabditida</taxon>
        <taxon>Rhabditina</taxon>
        <taxon>Rhabditomorpha</taxon>
        <taxon>Rhabditoidea</taxon>
        <taxon>Rhabditidae</taxon>
        <taxon>Peloderinae</taxon>
        <taxon>Caenorhabditis</taxon>
    </lineage>
</organism>
<accession>A0A1I7T9M6</accession>
<evidence type="ECO:0000313" key="3">
    <source>
        <dbReference type="WBParaSite" id="Csp11.Scaffold557.g3784.t1"/>
    </source>
</evidence>
<keyword evidence="2" id="KW-1185">Reference proteome</keyword>
<sequence>MTAEVEKRKAWLPRIEERLKAVEKRLEEIADGLFPPKRTETQVSKAAQGGEATVSGRVASERECLLCGSINHKFANCAKYPTASHRSAEFGRRKWCKRCAKPNCHITTCDDPHVVCRKCQEAGIRDKRSVHHLTEVCDEVLRMKAIKKMQEPTEKSQKRPAANNFPGGKRRAAQNPVENAQYMPLNQPGYPMVYYMTTGLPNQMVPGHPQQMQMMQQPMQQPMQQVHQQMYQTMPQQNGPHHPQNGSGFINQ</sequence>
<evidence type="ECO:0000256" key="1">
    <source>
        <dbReference type="SAM" id="MobiDB-lite"/>
    </source>
</evidence>
<name>A0A1I7T9M6_9PELO</name>
<dbReference type="WBParaSite" id="Csp11.Scaffold557.g3784.t1">
    <property type="protein sequence ID" value="Csp11.Scaffold557.g3784.t1"/>
    <property type="gene ID" value="Csp11.Scaffold557.g3784"/>
</dbReference>
<dbReference type="AlphaFoldDB" id="A0A1I7T9M6"/>
<protein>
    <submittedName>
        <fullName evidence="3">CCHC-type domain-containing protein</fullName>
    </submittedName>
</protein>